<gene>
    <name evidence="1" type="ORF">HHI36_015453</name>
</gene>
<dbReference type="EMBL" id="JABFTP020000062">
    <property type="protein sequence ID" value="KAL3274034.1"/>
    <property type="molecule type" value="Genomic_DNA"/>
</dbReference>
<organism evidence="1 2">
    <name type="scientific">Cryptolaemus montrouzieri</name>
    <dbReference type="NCBI Taxonomy" id="559131"/>
    <lineage>
        <taxon>Eukaryota</taxon>
        <taxon>Metazoa</taxon>
        <taxon>Ecdysozoa</taxon>
        <taxon>Arthropoda</taxon>
        <taxon>Hexapoda</taxon>
        <taxon>Insecta</taxon>
        <taxon>Pterygota</taxon>
        <taxon>Neoptera</taxon>
        <taxon>Endopterygota</taxon>
        <taxon>Coleoptera</taxon>
        <taxon>Polyphaga</taxon>
        <taxon>Cucujiformia</taxon>
        <taxon>Coccinelloidea</taxon>
        <taxon>Coccinellidae</taxon>
        <taxon>Scymninae</taxon>
        <taxon>Scymnini</taxon>
        <taxon>Cryptolaemus</taxon>
    </lineage>
</organism>
<evidence type="ECO:0000313" key="1">
    <source>
        <dbReference type="EMBL" id="KAL3274034.1"/>
    </source>
</evidence>
<dbReference type="Proteomes" id="UP001516400">
    <property type="component" value="Unassembled WGS sequence"/>
</dbReference>
<protein>
    <submittedName>
        <fullName evidence="1">Uncharacterized protein</fullName>
    </submittedName>
</protein>
<proteinExistence type="predicted"/>
<accession>A0ABD2N649</accession>
<reference evidence="1 2" key="1">
    <citation type="journal article" date="2021" name="BMC Biol.">
        <title>Horizontally acquired antibacterial genes associated with adaptive radiation of ladybird beetles.</title>
        <authorList>
            <person name="Li H.S."/>
            <person name="Tang X.F."/>
            <person name="Huang Y.H."/>
            <person name="Xu Z.Y."/>
            <person name="Chen M.L."/>
            <person name="Du X.Y."/>
            <person name="Qiu B.Y."/>
            <person name="Chen P.T."/>
            <person name="Zhang W."/>
            <person name="Slipinski A."/>
            <person name="Escalona H.E."/>
            <person name="Waterhouse R.M."/>
            <person name="Zwick A."/>
            <person name="Pang H."/>
        </authorList>
    </citation>
    <scope>NUCLEOTIDE SEQUENCE [LARGE SCALE GENOMIC DNA]</scope>
    <source>
        <strain evidence="1">SYSU2018</strain>
    </source>
</reference>
<comment type="caution">
    <text evidence="1">The sequence shown here is derived from an EMBL/GenBank/DDBJ whole genome shotgun (WGS) entry which is preliminary data.</text>
</comment>
<evidence type="ECO:0000313" key="2">
    <source>
        <dbReference type="Proteomes" id="UP001516400"/>
    </source>
</evidence>
<keyword evidence="2" id="KW-1185">Reference proteome</keyword>
<name>A0ABD2N649_9CUCU</name>
<sequence>MKLPNLADKSSKCNIPSITENGKTYETIEEKLEIFTKHLQQAYKIEERPNFDKLQFNKIERWKHKFLERAINTENHEIEEKEYYVINKDKNSTPGHDNITKSIIKKLDPQINTFIIRPYECCLRNNYFPRETRYYNSNSKEHLSIKSQQLYTYHLAVQFRKKLRKNYIKTINLCYR</sequence>
<dbReference type="AlphaFoldDB" id="A0ABD2N649"/>